<dbReference type="InterPro" id="IPR027370">
    <property type="entry name" value="Znf-RING_euk"/>
</dbReference>
<dbReference type="InterPro" id="IPR013083">
    <property type="entry name" value="Znf_RING/FYVE/PHD"/>
</dbReference>
<name>A0A815HW89_9BILA</name>
<keyword evidence="1" id="KW-0479">Metal-binding</keyword>
<dbReference type="AlphaFoldDB" id="A0A815HW89"/>
<organism evidence="6 8">
    <name type="scientific">Adineta steineri</name>
    <dbReference type="NCBI Taxonomy" id="433720"/>
    <lineage>
        <taxon>Eukaryota</taxon>
        <taxon>Metazoa</taxon>
        <taxon>Spiralia</taxon>
        <taxon>Gnathifera</taxon>
        <taxon>Rotifera</taxon>
        <taxon>Eurotatoria</taxon>
        <taxon>Bdelloidea</taxon>
        <taxon>Adinetida</taxon>
        <taxon>Adinetidae</taxon>
        <taxon>Adineta</taxon>
    </lineage>
</organism>
<dbReference type="PANTHER" id="PTHR25462:SF296">
    <property type="entry name" value="MEIOTIC P26, ISOFORM F"/>
    <property type="match status" value="1"/>
</dbReference>
<sequence length="230" mass="27289">MPSFEETLTCPICMDLFDDPRLLPCSHTFCCKCLRSTINNHLSIVCPLCRSRFIGQILPINRIVLSLVEQFRKDKLDDNQSININAKCYDCKSYQKLDLCCHCDTLLCNKCYHRHEIDWKNRDYRKNNLLLSKVTWLKFQINFKLRHEKHSVFNDKLHDIEYKLRNHHHPCNRQQYHERKHQIKTIDDDLHYIDMQLKDKIIQHVNIQSPICITPLSAGSSGYGSDMNEI</sequence>
<evidence type="ECO:0000313" key="8">
    <source>
        <dbReference type="Proteomes" id="UP000663860"/>
    </source>
</evidence>
<protein>
    <recommendedName>
        <fullName evidence="5">RING-type domain-containing protein</fullName>
    </recommendedName>
</protein>
<accession>A0A815HW89</accession>
<evidence type="ECO:0000256" key="3">
    <source>
        <dbReference type="ARBA" id="ARBA00022833"/>
    </source>
</evidence>
<dbReference type="Pfam" id="PF13445">
    <property type="entry name" value="zf-RING_UBOX"/>
    <property type="match status" value="1"/>
</dbReference>
<dbReference type="GO" id="GO:0008270">
    <property type="term" value="F:zinc ion binding"/>
    <property type="evidence" value="ECO:0007669"/>
    <property type="project" value="UniProtKB-KW"/>
</dbReference>
<evidence type="ECO:0000256" key="2">
    <source>
        <dbReference type="ARBA" id="ARBA00022771"/>
    </source>
</evidence>
<dbReference type="SUPFAM" id="SSF57850">
    <property type="entry name" value="RING/U-box"/>
    <property type="match status" value="1"/>
</dbReference>
<dbReference type="PROSITE" id="PS50089">
    <property type="entry name" value="ZF_RING_2"/>
    <property type="match status" value="1"/>
</dbReference>
<evidence type="ECO:0000259" key="5">
    <source>
        <dbReference type="PROSITE" id="PS50089"/>
    </source>
</evidence>
<dbReference type="EMBL" id="CAJOBB010001064">
    <property type="protein sequence ID" value="CAF3802535.1"/>
    <property type="molecule type" value="Genomic_DNA"/>
</dbReference>
<dbReference type="Gene3D" id="3.30.40.10">
    <property type="entry name" value="Zinc/RING finger domain, C3HC4 (zinc finger)"/>
    <property type="match status" value="1"/>
</dbReference>
<evidence type="ECO:0000256" key="4">
    <source>
        <dbReference type="PROSITE-ProRule" id="PRU00175"/>
    </source>
</evidence>
<dbReference type="SMART" id="SM00184">
    <property type="entry name" value="RING"/>
    <property type="match status" value="1"/>
</dbReference>
<keyword evidence="3" id="KW-0862">Zinc</keyword>
<dbReference type="Proteomes" id="UP000663860">
    <property type="component" value="Unassembled WGS sequence"/>
</dbReference>
<evidence type="ECO:0000256" key="1">
    <source>
        <dbReference type="ARBA" id="ARBA00022723"/>
    </source>
</evidence>
<dbReference type="Proteomes" id="UP000663868">
    <property type="component" value="Unassembled WGS sequence"/>
</dbReference>
<comment type="caution">
    <text evidence="6">The sequence shown here is derived from an EMBL/GenBank/DDBJ whole genome shotgun (WGS) entry which is preliminary data.</text>
</comment>
<keyword evidence="2 4" id="KW-0863">Zinc-finger</keyword>
<gene>
    <name evidence="6" type="ORF">IZO911_LOCUS37237</name>
    <name evidence="7" type="ORF">KXQ929_LOCUS17128</name>
</gene>
<dbReference type="PANTHER" id="PTHR25462">
    <property type="entry name" value="BONUS, ISOFORM C-RELATED"/>
    <property type="match status" value="1"/>
</dbReference>
<dbReference type="PROSITE" id="PS00518">
    <property type="entry name" value="ZF_RING_1"/>
    <property type="match status" value="1"/>
</dbReference>
<evidence type="ECO:0000313" key="6">
    <source>
        <dbReference type="EMBL" id="CAF1359553.1"/>
    </source>
</evidence>
<feature type="domain" description="RING-type" evidence="5">
    <location>
        <begin position="10"/>
        <end position="50"/>
    </location>
</feature>
<dbReference type="EMBL" id="CAJNOE010000924">
    <property type="protein sequence ID" value="CAF1359553.1"/>
    <property type="molecule type" value="Genomic_DNA"/>
</dbReference>
<proteinExistence type="predicted"/>
<dbReference type="InterPro" id="IPR017907">
    <property type="entry name" value="Znf_RING_CS"/>
</dbReference>
<reference evidence="6" key="1">
    <citation type="submission" date="2021-02" db="EMBL/GenBank/DDBJ databases">
        <authorList>
            <person name="Nowell W R."/>
        </authorList>
    </citation>
    <scope>NUCLEOTIDE SEQUENCE</scope>
</reference>
<evidence type="ECO:0000313" key="7">
    <source>
        <dbReference type="EMBL" id="CAF3802535.1"/>
    </source>
</evidence>
<dbReference type="InterPro" id="IPR047153">
    <property type="entry name" value="TRIM45/56/19-like"/>
</dbReference>
<dbReference type="GO" id="GO:0061630">
    <property type="term" value="F:ubiquitin protein ligase activity"/>
    <property type="evidence" value="ECO:0007669"/>
    <property type="project" value="TreeGrafter"/>
</dbReference>
<dbReference type="InterPro" id="IPR001841">
    <property type="entry name" value="Znf_RING"/>
</dbReference>